<dbReference type="InterPro" id="IPR021369">
    <property type="entry name" value="DUF2985"/>
</dbReference>
<dbReference type="PANTHER" id="PTHR31045">
    <property type="entry name" value="PLAC8 FAMILY PROTEIN-RELATED"/>
    <property type="match status" value="1"/>
</dbReference>
<dbReference type="Pfam" id="PF04749">
    <property type="entry name" value="PLAC8"/>
    <property type="match status" value="1"/>
</dbReference>
<name>A0A2K1XF09_POPTR</name>
<dbReference type="Pfam" id="PF11204">
    <property type="entry name" value="DUF2985"/>
    <property type="match status" value="1"/>
</dbReference>
<dbReference type="GO" id="GO:0009975">
    <property type="term" value="F:cyclase activity"/>
    <property type="evidence" value="ECO:0000318"/>
    <property type="project" value="GO_Central"/>
</dbReference>
<evidence type="ECO:0000313" key="1">
    <source>
        <dbReference type="EMBL" id="PNS99345.2"/>
    </source>
</evidence>
<keyword evidence="2" id="KW-1185">Reference proteome</keyword>
<dbReference type="PANTHER" id="PTHR31045:SF21">
    <property type="entry name" value="PLAC8 FAMILY PROTEIN"/>
    <property type="match status" value="1"/>
</dbReference>
<dbReference type="Proteomes" id="UP000006729">
    <property type="component" value="Chromosome 16"/>
</dbReference>
<organism evidence="1 2">
    <name type="scientific">Populus trichocarpa</name>
    <name type="common">Western balsam poplar</name>
    <name type="synonym">Populus balsamifera subsp. trichocarpa</name>
    <dbReference type="NCBI Taxonomy" id="3694"/>
    <lineage>
        <taxon>Eukaryota</taxon>
        <taxon>Viridiplantae</taxon>
        <taxon>Streptophyta</taxon>
        <taxon>Embryophyta</taxon>
        <taxon>Tracheophyta</taxon>
        <taxon>Spermatophyta</taxon>
        <taxon>Magnoliopsida</taxon>
        <taxon>eudicotyledons</taxon>
        <taxon>Gunneridae</taxon>
        <taxon>Pentapetalae</taxon>
        <taxon>rosids</taxon>
        <taxon>fabids</taxon>
        <taxon>Malpighiales</taxon>
        <taxon>Salicaceae</taxon>
        <taxon>Saliceae</taxon>
        <taxon>Populus</taxon>
    </lineage>
</organism>
<comment type="caution">
    <text evidence="1">The sequence shown here is derived from an EMBL/GenBank/DDBJ whole genome shotgun (WGS) entry which is preliminary data.</text>
</comment>
<dbReference type="InterPro" id="IPR006461">
    <property type="entry name" value="PLAC_motif_containing"/>
</dbReference>
<proteinExistence type="predicted"/>
<evidence type="ECO:0000313" key="2">
    <source>
        <dbReference type="Proteomes" id="UP000006729"/>
    </source>
</evidence>
<dbReference type="AlphaFoldDB" id="A0A2K1XF09"/>
<sequence length="88" mass="9765">MVSEASPDPQGISYLPVGCFSRQQQSMPFPFPNDLSTATTVREGGNVFINAGRKKKKIVCKPRLSAFLSLMNDPGVRKKPKNRLNQEN</sequence>
<dbReference type="EMBL" id="CM009305">
    <property type="protein sequence ID" value="PNS99345.2"/>
    <property type="molecule type" value="Genomic_DNA"/>
</dbReference>
<reference evidence="1 2" key="1">
    <citation type="journal article" date="2006" name="Science">
        <title>The genome of black cottonwood, Populus trichocarpa (Torr. &amp; Gray).</title>
        <authorList>
            <person name="Tuskan G.A."/>
            <person name="Difazio S."/>
            <person name="Jansson S."/>
            <person name="Bohlmann J."/>
            <person name="Grigoriev I."/>
            <person name="Hellsten U."/>
            <person name="Putnam N."/>
            <person name="Ralph S."/>
            <person name="Rombauts S."/>
            <person name="Salamov A."/>
            <person name="Schein J."/>
            <person name="Sterck L."/>
            <person name="Aerts A."/>
            <person name="Bhalerao R.R."/>
            <person name="Bhalerao R.P."/>
            <person name="Blaudez D."/>
            <person name="Boerjan W."/>
            <person name="Brun A."/>
            <person name="Brunner A."/>
            <person name="Busov V."/>
            <person name="Campbell M."/>
            <person name="Carlson J."/>
            <person name="Chalot M."/>
            <person name="Chapman J."/>
            <person name="Chen G.L."/>
            <person name="Cooper D."/>
            <person name="Coutinho P.M."/>
            <person name="Couturier J."/>
            <person name="Covert S."/>
            <person name="Cronk Q."/>
            <person name="Cunningham R."/>
            <person name="Davis J."/>
            <person name="Degroeve S."/>
            <person name="Dejardin A."/>
            <person name="Depamphilis C."/>
            <person name="Detter J."/>
            <person name="Dirks B."/>
            <person name="Dubchak I."/>
            <person name="Duplessis S."/>
            <person name="Ehlting J."/>
            <person name="Ellis B."/>
            <person name="Gendler K."/>
            <person name="Goodstein D."/>
            <person name="Gribskov M."/>
            <person name="Grimwood J."/>
            <person name="Groover A."/>
            <person name="Gunter L."/>
            <person name="Hamberger B."/>
            <person name="Heinze B."/>
            <person name="Helariutta Y."/>
            <person name="Henrissat B."/>
            <person name="Holligan D."/>
            <person name="Holt R."/>
            <person name="Huang W."/>
            <person name="Islam-Faridi N."/>
            <person name="Jones S."/>
            <person name="Jones-Rhoades M."/>
            <person name="Jorgensen R."/>
            <person name="Joshi C."/>
            <person name="Kangasjarvi J."/>
            <person name="Karlsson J."/>
            <person name="Kelleher C."/>
            <person name="Kirkpatrick R."/>
            <person name="Kirst M."/>
            <person name="Kohler A."/>
            <person name="Kalluri U."/>
            <person name="Larimer F."/>
            <person name="Leebens-Mack J."/>
            <person name="Leple J.C."/>
            <person name="Locascio P."/>
            <person name="Lou Y."/>
            <person name="Lucas S."/>
            <person name="Martin F."/>
            <person name="Montanini B."/>
            <person name="Napoli C."/>
            <person name="Nelson D.R."/>
            <person name="Nelson C."/>
            <person name="Nieminen K."/>
            <person name="Nilsson O."/>
            <person name="Pereda V."/>
            <person name="Peter G."/>
            <person name="Philippe R."/>
            <person name="Pilate G."/>
            <person name="Poliakov A."/>
            <person name="Razumovskaya J."/>
            <person name="Richardson P."/>
            <person name="Rinaldi C."/>
            <person name="Ritland K."/>
            <person name="Rouze P."/>
            <person name="Ryaboy D."/>
            <person name="Schmutz J."/>
            <person name="Schrader J."/>
            <person name="Segerman B."/>
            <person name="Shin H."/>
            <person name="Siddiqui A."/>
            <person name="Sterky F."/>
            <person name="Terry A."/>
            <person name="Tsai C.J."/>
            <person name="Uberbacher E."/>
            <person name="Unneberg P."/>
            <person name="Vahala J."/>
            <person name="Wall K."/>
            <person name="Wessler S."/>
            <person name="Yang G."/>
            <person name="Yin T."/>
            <person name="Douglas C."/>
            <person name="Marra M."/>
            <person name="Sandberg G."/>
            <person name="Van de Peer Y."/>
            <person name="Rokhsar D."/>
        </authorList>
    </citation>
    <scope>NUCLEOTIDE SEQUENCE [LARGE SCALE GENOMIC DNA]</scope>
    <source>
        <strain evidence="2">cv. Nisqually</strain>
    </source>
</reference>
<dbReference type="InParanoid" id="A0A2K1XF09"/>
<accession>A0A2K1XF09</accession>
<dbReference type="GO" id="GO:0051762">
    <property type="term" value="P:sesquiterpene biosynthetic process"/>
    <property type="evidence" value="ECO:0000318"/>
    <property type="project" value="GO_Central"/>
</dbReference>
<protein>
    <recommendedName>
        <fullName evidence="3">PLAC8 family protein</fullName>
    </recommendedName>
</protein>
<evidence type="ECO:0008006" key="3">
    <source>
        <dbReference type="Google" id="ProtNLM"/>
    </source>
</evidence>
<gene>
    <name evidence="1" type="ORF">POPTR_016G129050v4</name>
</gene>
<dbReference type="NCBIfam" id="TIGR01571">
    <property type="entry name" value="A_thal_Cys_rich"/>
    <property type="match status" value="1"/>
</dbReference>
<dbReference type="STRING" id="3694.A0A2K1XF09"/>